<evidence type="ECO:0000313" key="2">
    <source>
        <dbReference type="Proteomes" id="UP000552644"/>
    </source>
</evidence>
<dbReference type="AlphaFoldDB" id="A0A7W7VN38"/>
<organism evidence="1 2">
    <name type="scientific">Streptosporangium saharense</name>
    <dbReference type="NCBI Taxonomy" id="1706840"/>
    <lineage>
        <taxon>Bacteria</taxon>
        <taxon>Bacillati</taxon>
        <taxon>Actinomycetota</taxon>
        <taxon>Actinomycetes</taxon>
        <taxon>Streptosporangiales</taxon>
        <taxon>Streptosporangiaceae</taxon>
        <taxon>Streptosporangium</taxon>
    </lineage>
</organism>
<dbReference type="EMBL" id="JACHJP010000003">
    <property type="protein sequence ID" value="MBB4916303.1"/>
    <property type="molecule type" value="Genomic_DNA"/>
</dbReference>
<proteinExistence type="predicted"/>
<comment type="caution">
    <text evidence="1">The sequence shown here is derived from an EMBL/GenBank/DDBJ whole genome shotgun (WGS) entry which is preliminary data.</text>
</comment>
<dbReference type="RefSeq" id="WP_184715595.1">
    <property type="nucleotide sequence ID" value="NZ_JACHJP010000003.1"/>
</dbReference>
<reference evidence="1 2" key="1">
    <citation type="submission" date="2020-08" db="EMBL/GenBank/DDBJ databases">
        <title>Genomic Encyclopedia of Type Strains, Phase III (KMG-III): the genomes of soil and plant-associated and newly described type strains.</title>
        <authorList>
            <person name="Whitman W."/>
        </authorList>
    </citation>
    <scope>NUCLEOTIDE SEQUENCE [LARGE SCALE GENOMIC DNA]</scope>
    <source>
        <strain evidence="1 2">CECT 8840</strain>
    </source>
</reference>
<keyword evidence="2" id="KW-1185">Reference proteome</keyword>
<protein>
    <submittedName>
        <fullName evidence="1">Uncharacterized protein</fullName>
    </submittedName>
</protein>
<dbReference type="Proteomes" id="UP000552644">
    <property type="component" value="Unassembled WGS sequence"/>
</dbReference>
<accession>A0A7W7VN38</accession>
<gene>
    <name evidence="1" type="ORF">FHS44_003391</name>
</gene>
<name>A0A7W7VN38_9ACTN</name>
<evidence type="ECO:0000313" key="1">
    <source>
        <dbReference type="EMBL" id="MBB4916303.1"/>
    </source>
</evidence>
<sequence>MPALATGLDGPPAFRDRVSSGLAAEFPTVPPGTVARRVADARARAEHLGIEATPEVVERVAREHLLALVNSAPPPRSPR</sequence>